<keyword evidence="1" id="KW-1133">Transmembrane helix</keyword>
<dbReference type="AlphaFoldDB" id="A0A381RE45"/>
<name>A0A381RE45_9ZZZZ</name>
<dbReference type="EMBL" id="UINC01001864">
    <property type="protein sequence ID" value="SUZ90076.1"/>
    <property type="molecule type" value="Genomic_DNA"/>
</dbReference>
<reference evidence="2" key="1">
    <citation type="submission" date="2018-05" db="EMBL/GenBank/DDBJ databases">
        <authorList>
            <person name="Lanie J.A."/>
            <person name="Ng W.-L."/>
            <person name="Kazmierczak K.M."/>
            <person name="Andrzejewski T.M."/>
            <person name="Davidsen T.M."/>
            <person name="Wayne K.J."/>
            <person name="Tettelin H."/>
            <person name="Glass J.I."/>
            <person name="Rusch D."/>
            <person name="Podicherti R."/>
            <person name="Tsui H.-C.T."/>
            <person name="Winkler M.E."/>
        </authorList>
    </citation>
    <scope>NUCLEOTIDE SEQUENCE</scope>
</reference>
<proteinExistence type="predicted"/>
<evidence type="ECO:0000256" key="1">
    <source>
        <dbReference type="SAM" id="Phobius"/>
    </source>
</evidence>
<feature type="transmembrane region" description="Helical" evidence="1">
    <location>
        <begin position="64"/>
        <end position="85"/>
    </location>
</feature>
<protein>
    <submittedName>
        <fullName evidence="2">Uncharacterized protein</fullName>
    </submittedName>
</protein>
<evidence type="ECO:0000313" key="2">
    <source>
        <dbReference type="EMBL" id="SUZ90076.1"/>
    </source>
</evidence>
<feature type="transmembrane region" description="Helical" evidence="1">
    <location>
        <begin position="31"/>
        <end position="52"/>
    </location>
</feature>
<gene>
    <name evidence="2" type="ORF">METZ01_LOCUS42930</name>
</gene>
<sequence>MGMGILVATLFAILVRGSVFSYDTWAFGASLSLVSAVLMTVPFLLLGAWVIIRGRGIVRKVRHTLIRGTISIAFIYIGYAVLYVASTNAVPDKIREEYQMIHPLLRLAASPVIVFDPSAFRHPDGSVLEDYRLMGLSANEANLHFAQANDLIHSLDLVTDSRSEWRNRAIELGFWALGFHSLRHRGVGDHLHVSLRLPG</sequence>
<keyword evidence="1" id="KW-0472">Membrane</keyword>
<organism evidence="2">
    <name type="scientific">marine metagenome</name>
    <dbReference type="NCBI Taxonomy" id="408172"/>
    <lineage>
        <taxon>unclassified sequences</taxon>
        <taxon>metagenomes</taxon>
        <taxon>ecological metagenomes</taxon>
    </lineage>
</organism>
<accession>A0A381RE45</accession>
<keyword evidence="1" id="KW-0812">Transmembrane</keyword>